<dbReference type="GO" id="GO:0006107">
    <property type="term" value="P:oxaloacetate metabolic process"/>
    <property type="evidence" value="ECO:0007669"/>
    <property type="project" value="UniProtKB-UniRule"/>
</dbReference>
<keyword evidence="6" id="KW-0670">Pyruvate</keyword>
<organism evidence="6 7">
    <name type="scientific">Clostridium disporicum</name>
    <dbReference type="NCBI Taxonomy" id="84024"/>
    <lineage>
        <taxon>Bacteria</taxon>
        <taxon>Bacillati</taxon>
        <taxon>Bacillota</taxon>
        <taxon>Clostridia</taxon>
        <taxon>Eubacteriales</taxon>
        <taxon>Clostridiaceae</taxon>
        <taxon>Clostridium</taxon>
    </lineage>
</organism>
<dbReference type="AlphaFoldDB" id="A0A174I6A7"/>
<reference evidence="6 7" key="1">
    <citation type="submission" date="2015-09" db="EMBL/GenBank/DDBJ databases">
        <authorList>
            <consortium name="Pathogen Informatics"/>
        </authorList>
    </citation>
    <scope>NUCLEOTIDE SEQUENCE [LARGE SCALE GENOMIC DNA]</scope>
    <source>
        <strain evidence="6 7">2789STDY5834855</strain>
    </source>
</reference>
<dbReference type="Pfam" id="PF14010">
    <property type="entry name" value="PEPcase_2"/>
    <property type="match status" value="1"/>
</dbReference>
<dbReference type="GO" id="GO:0008964">
    <property type="term" value="F:phosphoenolpyruvate carboxylase activity"/>
    <property type="evidence" value="ECO:0007669"/>
    <property type="project" value="UniProtKB-UniRule"/>
</dbReference>
<gene>
    <name evidence="4 6" type="primary">ppcA</name>
    <name evidence="6" type="ORF">ERS852470_03039</name>
</gene>
<comment type="function">
    <text evidence="4">Catalyzes the irreversible beta-carboxylation of phosphoenolpyruvate (PEP) to form oxaloacetate (OAA), a four-carbon dicarboxylic acid source for the tricarboxylic acid cycle.</text>
</comment>
<dbReference type="NCBIfam" id="TIGR02751">
    <property type="entry name" value="PEPCase_arch"/>
    <property type="match status" value="1"/>
</dbReference>
<evidence type="ECO:0000256" key="3">
    <source>
        <dbReference type="ARBA" id="ARBA00023300"/>
    </source>
</evidence>
<evidence type="ECO:0000256" key="5">
    <source>
        <dbReference type="NCBIfam" id="TIGR02751"/>
    </source>
</evidence>
<evidence type="ECO:0000313" key="6">
    <source>
        <dbReference type="EMBL" id="CUO67971.1"/>
    </source>
</evidence>
<comment type="similarity">
    <text evidence="4">Belongs to the PEPCase type 2 family.</text>
</comment>
<comment type="cofactor">
    <cofactor evidence="4">
        <name>Mg(2+)</name>
        <dbReference type="ChEBI" id="CHEBI:18420"/>
    </cofactor>
</comment>
<sequence length="538" mass="61018">MRKFPTSMMTQHPDNVEQYISIQHEPEEAIQGLTPQEQGGLGIDEVMIDFEGKLTPYHQTSQIALGLIGKGIVPGENVRITPRIPNANKESVFRQLMSIMSIVETNAQAYQLTGVQAIREVVVPMVETGQEIAEFQERVNSVIELGNKNYPVKFEENSVRIIPLVEDVPALVNVDKILNDFYEISKEKGFNIDYLRFMIARSDTAMSYGLISGVLSVVMAIDKAYKWGEEHGVEVAPILGCGSLPFRGHFTGENVDKILETYAGVRTFTFQSALRYDHGADETKKAARELREKMDMYKPRRFSEEDIALMKEFIGILSKHYLTTFLKVINTVSFVSDFIPKNRDRLTKAKTGLEYNREVANLDNIANLVSNEELKKEILSIDNSTEYAVPRAISFTGAMYTLGMPPELLGMGRGLKEIKDKFGQEGIDKLIEFYPMLREDLGFAARFANAGVSKKIIDESARQEYKEDMKYVNEILNLGLDYDFMNDNEFYHTLLKTTRPIIMHLIGLEDDIIQSKTEELKILNEWIIRMGKVRGSIG</sequence>
<comment type="catalytic activity">
    <reaction evidence="4">
        <text>oxaloacetate + phosphate = phosphoenolpyruvate + hydrogencarbonate</text>
        <dbReference type="Rhea" id="RHEA:28370"/>
        <dbReference type="ChEBI" id="CHEBI:16452"/>
        <dbReference type="ChEBI" id="CHEBI:17544"/>
        <dbReference type="ChEBI" id="CHEBI:43474"/>
        <dbReference type="ChEBI" id="CHEBI:58702"/>
        <dbReference type="EC" id="4.1.1.31"/>
    </reaction>
</comment>
<dbReference type="GO" id="GO:0006099">
    <property type="term" value="P:tricarboxylic acid cycle"/>
    <property type="evidence" value="ECO:0007669"/>
    <property type="project" value="InterPro"/>
</dbReference>
<dbReference type="HAMAP" id="MF_01904">
    <property type="entry name" value="PEPcase_type2"/>
    <property type="match status" value="1"/>
</dbReference>
<dbReference type="GO" id="GO:0000287">
    <property type="term" value="F:magnesium ion binding"/>
    <property type="evidence" value="ECO:0007669"/>
    <property type="project" value="UniProtKB-UniRule"/>
</dbReference>
<keyword evidence="3 4" id="KW-0120">Carbon dioxide fixation</keyword>
<protein>
    <recommendedName>
        <fullName evidence="4 5">Phosphoenolpyruvate carboxylase</fullName>
        <shortName evidence="4">PEPC</shortName>
        <shortName evidence="4">PEPCase</shortName>
        <ecNumber evidence="4 5">4.1.1.31</ecNumber>
    </recommendedName>
</protein>
<evidence type="ECO:0000256" key="1">
    <source>
        <dbReference type="ARBA" id="ARBA00022842"/>
    </source>
</evidence>
<evidence type="ECO:0000313" key="7">
    <source>
        <dbReference type="Proteomes" id="UP000095558"/>
    </source>
</evidence>
<comment type="subunit">
    <text evidence="4">Homotetramer.</text>
</comment>
<dbReference type="SUPFAM" id="SSF51621">
    <property type="entry name" value="Phosphoenolpyruvate/pyruvate domain"/>
    <property type="match status" value="1"/>
</dbReference>
<proteinExistence type="inferred from homology"/>
<evidence type="ECO:0000256" key="4">
    <source>
        <dbReference type="HAMAP-Rule" id="MF_01904"/>
    </source>
</evidence>
<dbReference type="RefSeq" id="WP_042397402.1">
    <property type="nucleotide sequence ID" value="NZ_CYYT01000035.1"/>
</dbReference>
<dbReference type="EMBL" id="CYZV01000039">
    <property type="protein sequence ID" value="CUO67971.1"/>
    <property type="molecule type" value="Genomic_DNA"/>
</dbReference>
<dbReference type="OrthoDB" id="5487470at2"/>
<accession>A0A174I6A7</accession>
<dbReference type="InterPro" id="IPR015813">
    <property type="entry name" value="Pyrv/PenolPyrv_kinase-like_dom"/>
</dbReference>
<dbReference type="EC" id="4.1.1.31" evidence="4 5"/>
<dbReference type="GO" id="GO:0015977">
    <property type="term" value="P:carbon fixation"/>
    <property type="evidence" value="ECO:0007669"/>
    <property type="project" value="UniProtKB-UniRule"/>
</dbReference>
<dbReference type="InterPro" id="IPR007566">
    <property type="entry name" value="PEP_COase_arc-type"/>
</dbReference>
<dbReference type="PIRSF" id="PIRSF006677">
    <property type="entry name" value="UCP006677"/>
    <property type="match status" value="1"/>
</dbReference>
<evidence type="ECO:0000256" key="2">
    <source>
        <dbReference type="ARBA" id="ARBA00023239"/>
    </source>
</evidence>
<keyword evidence="1 4" id="KW-0460">Magnesium</keyword>
<dbReference type="Proteomes" id="UP000095558">
    <property type="component" value="Unassembled WGS sequence"/>
</dbReference>
<dbReference type="GeneID" id="83011680"/>
<name>A0A174I6A7_9CLOT</name>
<keyword evidence="2 4" id="KW-0456">Lyase</keyword>